<keyword evidence="1" id="KW-0732">Signal</keyword>
<proteinExistence type="predicted"/>
<gene>
    <name evidence="2" type="ORF">FSB_LOCUS58728</name>
</gene>
<name>A0A2N9IZU1_FAGSY</name>
<protein>
    <submittedName>
        <fullName evidence="2">Uncharacterized protein</fullName>
    </submittedName>
</protein>
<organism evidence="2">
    <name type="scientific">Fagus sylvatica</name>
    <name type="common">Beechnut</name>
    <dbReference type="NCBI Taxonomy" id="28930"/>
    <lineage>
        <taxon>Eukaryota</taxon>
        <taxon>Viridiplantae</taxon>
        <taxon>Streptophyta</taxon>
        <taxon>Embryophyta</taxon>
        <taxon>Tracheophyta</taxon>
        <taxon>Spermatophyta</taxon>
        <taxon>Magnoliopsida</taxon>
        <taxon>eudicotyledons</taxon>
        <taxon>Gunneridae</taxon>
        <taxon>Pentapetalae</taxon>
        <taxon>rosids</taxon>
        <taxon>fabids</taxon>
        <taxon>Fagales</taxon>
        <taxon>Fagaceae</taxon>
        <taxon>Fagus</taxon>
    </lineage>
</organism>
<sequence>MALMIFISLISSVLINPQLGPSISMSIVSEVASSTNLDSDVGVWRMANSDDALGEGCKRGRKNFLMRREMREKLFEREEIE</sequence>
<accession>A0A2N9IZU1</accession>
<dbReference type="EMBL" id="OIVN01006336">
    <property type="protein sequence ID" value="SPD30846.1"/>
    <property type="molecule type" value="Genomic_DNA"/>
</dbReference>
<feature type="chain" id="PRO_5014958165" evidence="1">
    <location>
        <begin position="16"/>
        <end position="81"/>
    </location>
</feature>
<feature type="signal peptide" evidence="1">
    <location>
        <begin position="1"/>
        <end position="15"/>
    </location>
</feature>
<reference evidence="2" key="1">
    <citation type="submission" date="2018-02" db="EMBL/GenBank/DDBJ databases">
        <authorList>
            <person name="Cohen D.B."/>
            <person name="Kent A.D."/>
        </authorList>
    </citation>
    <scope>NUCLEOTIDE SEQUENCE</scope>
</reference>
<evidence type="ECO:0000256" key="1">
    <source>
        <dbReference type="SAM" id="SignalP"/>
    </source>
</evidence>
<dbReference type="AlphaFoldDB" id="A0A2N9IZU1"/>
<evidence type="ECO:0000313" key="2">
    <source>
        <dbReference type="EMBL" id="SPD30846.1"/>
    </source>
</evidence>